<dbReference type="EMBL" id="CM031809">
    <property type="protein sequence ID" value="KAG6666538.1"/>
    <property type="molecule type" value="Genomic_DNA"/>
</dbReference>
<evidence type="ECO:0000313" key="3">
    <source>
        <dbReference type="EMBL" id="KAG6666538.1"/>
    </source>
</evidence>
<evidence type="ECO:0000313" key="4">
    <source>
        <dbReference type="Proteomes" id="UP000811609"/>
    </source>
</evidence>
<keyword evidence="4" id="KW-1185">Reference proteome</keyword>
<comment type="caution">
    <text evidence="3">The sequence shown here is derived from an EMBL/GenBank/DDBJ whole genome shotgun (WGS) entry which is preliminary data.</text>
</comment>
<evidence type="ECO:0000256" key="1">
    <source>
        <dbReference type="SAM" id="MobiDB-lite"/>
    </source>
</evidence>
<dbReference type="EMBL" id="MU228894">
    <property type="protein sequence ID" value="KAG6620654.1"/>
    <property type="molecule type" value="Genomic_DNA"/>
</dbReference>
<gene>
    <name evidence="3" type="ORF">CIPAW_01G037600</name>
    <name evidence="2" type="ORF">I3842_Q055500</name>
</gene>
<dbReference type="Proteomes" id="UP000811246">
    <property type="component" value="Unassembled WGS sequence"/>
</dbReference>
<proteinExistence type="predicted"/>
<accession>A0A8T1RHU3</accession>
<evidence type="ECO:0000313" key="2">
    <source>
        <dbReference type="EMBL" id="KAG6620654.1"/>
    </source>
</evidence>
<dbReference type="AlphaFoldDB" id="A0A8T1RHU3"/>
<organism evidence="3 4">
    <name type="scientific">Carya illinoinensis</name>
    <name type="common">Pecan</name>
    <dbReference type="NCBI Taxonomy" id="32201"/>
    <lineage>
        <taxon>Eukaryota</taxon>
        <taxon>Viridiplantae</taxon>
        <taxon>Streptophyta</taxon>
        <taxon>Embryophyta</taxon>
        <taxon>Tracheophyta</taxon>
        <taxon>Spermatophyta</taxon>
        <taxon>Magnoliopsida</taxon>
        <taxon>eudicotyledons</taxon>
        <taxon>Gunneridae</taxon>
        <taxon>Pentapetalae</taxon>
        <taxon>rosids</taxon>
        <taxon>fabids</taxon>
        <taxon>Fagales</taxon>
        <taxon>Juglandaceae</taxon>
        <taxon>Carya</taxon>
    </lineage>
</organism>
<dbReference type="Proteomes" id="UP000811609">
    <property type="component" value="Chromosome 1"/>
</dbReference>
<name>A0A8T1RHU3_CARIL</name>
<protein>
    <submittedName>
        <fullName evidence="3">Uncharacterized protein</fullName>
    </submittedName>
</protein>
<reference evidence="3" key="1">
    <citation type="submission" date="2020-12" db="EMBL/GenBank/DDBJ databases">
        <title>WGS assembly of Carya illinoinensis cv. Pawnee.</title>
        <authorList>
            <person name="Platts A."/>
            <person name="Shu S."/>
            <person name="Wright S."/>
            <person name="Barry K."/>
            <person name="Edger P."/>
            <person name="Pires J.C."/>
            <person name="Schmutz J."/>
        </authorList>
    </citation>
    <scope>NUCLEOTIDE SEQUENCE</scope>
    <source>
        <tissue evidence="3">Leaf</tissue>
    </source>
</reference>
<reference evidence="2" key="2">
    <citation type="submission" date="2021-01" db="EMBL/GenBank/DDBJ databases">
        <authorList>
            <person name="Lovell J.T."/>
            <person name="Bentley N."/>
            <person name="Bhattarai G."/>
            <person name="Jenkins J.W."/>
            <person name="Sreedasyam A."/>
            <person name="Alarcon Y."/>
            <person name="Bock C."/>
            <person name="Boston L."/>
            <person name="Carlson J."/>
            <person name="Cervantes K."/>
            <person name="Clermont K."/>
            <person name="Krom N."/>
            <person name="Kubenka K."/>
            <person name="Mamidi S."/>
            <person name="Mattison C."/>
            <person name="Monteros M."/>
            <person name="Pisani C."/>
            <person name="Plott C."/>
            <person name="Rajasekar S."/>
            <person name="Rhein H.S."/>
            <person name="Rohla C."/>
            <person name="Song M."/>
            <person name="Hilaire R.S."/>
            <person name="Shu S."/>
            <person name="Wells L."/>
            <person name="Wang X."/>
            <person name="Webber J."/>
            <person name="Heerema R.J."/>
            <person name="Klein P."/>
            <person name="Conner P."/>
            <person name="Grauke L."/>
            <person name="Grimwood J."/>
            <person name="Schmutz J."/>
            <person name="Randall J.J."/>
        </authorList>
    </citation>
    <scope>NUCLEOTIDE SEQUENCE</scope>
    <source>
        <tissue evidence="2">Leaf</tissue>
    </source>
</reference>
<sequence length="112" mass="12951">MEPSRSFRLQRGSSLRIVRSYSSALVSETIPPECVENASYERLSNSMRLSNEYSTGQNNKKDKDWGLLGKVFSFRKAFANVEAKRGPENVKKKKKRSSWLPDPQKRWPVQGW</sequence>
<feature type="region of interest" description="Disordered" evidence="1">
    <location>
        <begin position="84"/>
        <end position="112"/>
    </location>
</feature>